<dbReference type="Proteomes" id="UP000193207">
    <property type="component" value="Unassembled WGS sequence"/>
</dbReference>
<dbReference type="PIRSF" id="PIRSF008546">
    <property type="entry name" value="UCP008546"/>
    <property type="match status" value="1"/>
</dbReference>
<dbReference type="SUPFAM" id="SSF140736">
    <property type="entry name" value="Rv1873-like"/>
    <property type="match status" value="1"/>
</dbReference>
<dbReference type="AlphaFoldDB" id="A0A1X6ZX24"/>
<evidence type="ECO:0008006" key="3">
    <source>
        <dbReference type="Google" id="ProtNLM"/>
    </source>
</evidence>
<organism evidence="1 2">
    <name type="scientific">Roseovarius halotolerans</name>
    <dbReference type="NCBI Taxonomy" id="505353"/>
    <lineage>
        <taxon>Bacteria</taxon>
        <taxon>Pseudomonadati</taxon>
        <taxon>Pseudomonadota</taxon>
        <taxon>Alphaproteobacteria</taxon>
        <taxon>Rhodobacterales</taxon>
        <taxon>Roseobacteraceae</taxon>
        <taxon>Roseovarius</taxon>
    </lineage>
</organism>
<gene>
    <name evidence="1" type="ORF">ROH8110_03596</name>
</gene>
<dbReference type="Pfam" id="PF08837">
    <property type="entry name" value="DUF1810"/>
    <property type="match status" value="1"/>
</dbReference>
<dbReference type="InterPro" id="IPR036287">
    <property type="entry name" value="Rv1873-like_sf"/>
</dbReference>
<name>A0A1X6ZX24_9RHOB</name>
<sequence>MSLLRFIEAQARVWPRPLEEIRAGRKDSHWMWFVFAQLRGLGRSATAQKYGIADLAEARAFLADPILGPRLQDISQAMLAHAGRDPEAILGPTDALKLRSSMTLFEAAGGGQVFGEVLEAFHDGQRCPITLDLLEANSRNPAEEPGTTK</sequence>
<reference evidence="1 2" key="1">
    <citation type="submission" date="2017-03" db="EMBL/GenBank/DDBJ databases">
        <authorList>
            <person name="Afonso C.L."/>
            <person name="Miller P.J."/>
            <person name="Scott M.A."/>
            <person name="Spackman E."/>
            <person name="Goraichik I."/>
            <person name="Dimitrov K.M."/>
            <person name="Suarez D.L."/>
            <person name="Swayne D.E."/>
        </authorList>
    </citation>
    <scope>NUCLEOTIDE SEQUENCE [LARGE SCALE GENOMIC DNA]</scope>
    <source>
        <strain evidence="1 2">CECT 8110</strain>
    </source>
</reference>
<evidence type="ECO:0000313" key="1">
    <source>
        <dbReference type="EMBL" id="SLN64097.1"/>
    </source>
</evidence>
<proteinExistence type="predicted"/>
<dbReference type="InterPro" id="IPR014937">
    <property type="entry name" value="DUF1810"/>
</dbReference>
<dbReference type="RefSeq" id="WP_085819145.1">
    <property type="nucleotide sequence ID" value="NZ_FWFU01000005.1"/>
</dbReference>
<protein>
    <recommendedName>
        <fullName evidence="3">Calpastatin</fullName>
    </recommendedName>
</protein>
<dbReference type="EMBL" id="FWFU01000005">
    <property type="protein sequence ID" value="SLN64097.1"/>
    <property type="molecule type" value="Genomic_DNA"/>
</dbReference>
<accession>A0A1X6ZX24</accession>
<dbReference type="Gene3D" id="1.25.40.380">
    <property type="entry name" value="Protein of unknown function DUF1810"/>
    <property type="match status" value="1"/>
</dbReference>
<evidence type="ECO:0000313" key="2">
    <source>
        <dbReference type="Proteomes" id="UP000193207"/>
    </source>
</evidence>
<dbReference type="OrthoDB" id="9801870at2"/>
<keyword evidence="2" id="KW-1185">Reference proteome</keyword>